<feature type="compositionally biased region" description="Polar residues" evidence="1">
    <location>
        <begin position="38"/>
        <end position="57"/>
    </location>
</feature>
<gene>
    <name evidence="2" type="ORF">BDA99DRAFT_99525</name>
</gene>
<evidence type="ECO:0000256" key="1">
    <source>
        <dbReference type="SAM" id="MobiDB-lite"/>
    </source>
</evidence>
<reference evidence="2" key="2">
    <citation type="submission" date="2023-02" db="EMBL/GenBank/DDBJ databases">
        <authorList>
            <consortium name="DOE Joint Genome Institute"/>
            <person name="Mondo S.J."/>
            <person name="Chang Y."/>
            <person name="Wang Y."/>
            <person name="Ahrendt S."/>
            <person name="Andreopoulos W."/>
            <person name="Barry K."/>
            <person name="Beard J."/>
            <person name="Benny G.L."/>
            <person name="Blankenship S."/>
            <person name="Bonito G."/>
            <person name="Cuomo C."/>
            <person name="Desiro A."/>
            <person name="Gervers K.A."/>
            <person name="Hundley H."/>
            <person name="Kuo A."/>
            <person name="LaButti K."/>
            <person name="Lang B.F."/>
            <person name="Lipzen A."/>
            <person name="O'Donnell K."/>
            <person name="Pangilinan J."/>
            <person name="Reynolds N."/>
            <person name="Sandor L."/>
            <person name="Smith M.W."/>
            <person name="Tsang A."/>
            <person name="Grigoriev I.V."/>
            <person name="Stajich J.E."/>
            <person name="Spatafora J.W."/>
        </authorList>
    </citation>
    <scope>NUCLEOTIDE SEQUENCE</scope>
    <source>
        <strain evidence="2">RSA 2281</strain>
    </source>
</reference>
<organism evidence="2 3">
    <name type="scientific">Phascolomyces articulosus</name>
    <dbReference type="NCBI Taxonomy" id="60185"/>
    <lineage>
        <taxon>Eukaryota</taxon>
        <taxon>Fungi</taxon>
        <taxon>Fungi incertae sedis</taxon>
        <taxon>Mucoromycota</taxon>
        <taxon>Mucoromycotina</taxon>
        <taxon>Mucoromycetes</taxon>
        <taxon>Mucorales</taxon>
        <taxon>Lichtheimiaceae</taxon>
        <taxon>Phascolomyces</taxon>
    </lineage>
</organism>
<evidence type="ECO:0000313" key="2">
    <source>
        <dbReference type="EMBL" id="KAI9258729.1"/>
    </source>
</evidence>
<feature type="region of interest" description="Disordered" evidence="1">
    <location>
        <begin position="35"/>
        <end position="67"/>
    </location>
</feature>
<proteinExistence type="predicted"/>
<keyword evidence="3" id="KW-1185">Reference proteome</keyword>
<dbReference type="Proteomes" id="UP001209540">
    <property type="component" value="Unassembled WGS sequence"/>
</dbReference>
<comment type="caution">
    <text evidence="2">The sequence shown here is derived from an EMBL/GenBank/DDBJ whole genome shotgun (WGS) entry which is preliminary data.</text>
</comment>
<feature type="compositionally biased region" description="Polar residues" evidence="1">
    <location>
        <begin position="208"/>
        <end position="222"/>
    </location>
</feature>
<sequence length="222" mass="25016">MDDHRSRCNVMVVLQIHRHSHSNLRFVIQSPDHDNYTIDHSNSRVSSQPVTQRSPFSQAPPLSAMSPPTLHNVGGNQQLHSGDTISSVAHNNQQQSQQLQWLPQYVPPPHQQVPRSPFPVQQQPVLVDQHGLHPNMTIQQNQPLTQNSSIPLHNQNQRMFFHAHSAPMQSFAQSTPTHEHIPSTSQPITQPTPHPRTPTLPHTLSTSQNEQFMPASPNQSQK</sequence>
<evidence type="ECO:0000313" key="3">
    <source>
        <dbReference type="Proteomes" id="UP001209540"/>
    </source>
</evidence>
<reference evidence="2" key="1">
    <citation type="journal article" date="2022" name="IScience">
        <title>Evolution of zygomycete secretomes and the origins of terrestrial fungal ecologies.</title>
        <authorList>
            <person name="Chang Y."/>
            <person name="Wang Y."/>
            <person name="Mondo S."/>
            <person name="Ahrendt S."/>
            <person name="Andreopoulos W."/>
            <person name="Barry K."/>
            <person name="Beard J."/>
            <person name="Benny G.L."/>
            <person name="Blankenship S."/>
            <person name="Bonito G."/>
            <person name="Cuomo C."/>
            <person name="Desiro A."/>
            <person name="Gervers K.A."/>
            <person name="Hundley H."/>
            <person name="Kuo A."/>
            <person name="LaButti K."/>
            <person name="Lang B.F."/>
            <person name="Lipzen A."/>
            <person name="O'Donnell K."/>
            <person name="Pangilinan J."/>
            <person name="Reynolds N."/>
            <person name="Sandor L."/>
            <person name="Smith M.E."/>
            <person name="Tsang A."/>
            <person name="Grigoriev I.V."/>
            <person name="Stajich J.E."/>
            <person name="Spatafora J.W."/>
        </authorList>
    </citation>
    <scope>NUCLEOTIDE SEQUENCE</scope>
    <source>
        <strain evidence="2">RSA 2281</strain>
    </source>
</reference>
<protein>
    <submittedName>
        <fullName evidence="2">Uncharacterized protein</fullName>
    </submittedName>
</protein>
<dbReference type="AlphaFoldDB" id="A0AAD5KA97"/>
<dbReference type="EMBL" id="JAIXMP010000018">
    <property type="protein sequence ID" value="KAI9258729.1"/>
    <property type="molecule type" value="Genomic_DNA"/>
</dbReference>
<name>A0AAD5KA97_9FUNG</name>
<feature type="region of interest" description="Disordered" evidence="1">
    <location>
        <begin position="170"/>
        <end position="222"/>
    </location>
</feature>
<accession>A0AAD5KA97</accession>